<evidence type="ECO:0000256" key="1">
    <source>
        <dbReference type="SAM" id="Phobius"/>
    </source>
</evidence>
<dbReference type="Proteomes" id="UP000490386">
    <property type="component" value="Unassembled WGS sequence"/>
</dbReference>
<feature type="transmembrane region" description="Helical" evidence="1">
    <location>
        <begin position="85"/>
        <end position="103"/>
    </location>
</feature>
<dbReference type="PANTHER" id="PTHR36834:SF2">
    <property type="entry name" value="MEMBRANE PROTEIN"/>
    <property type="match status" value="1"/>
</dbReference>
<name>A0A7J5B297_9MICO</name>
<sequence>MRLRKSQAGSLSRMANSARRLWNPPTRRVSSAYRNPHTPPQHAPREAVAMSYSRADQTLELPTTGPFVDARRVPQTHRTSRAPRFLVAVLFLAYLVLLTWLIVWKLEAPFVGWGEMRALKLIPFVASEGYAASLPLEVLANVAVFIPFGLCTGYLWRRAPGPKTFFAAGFASLAMETTQFALAVGSFDTSDIIANTVGALIGAAVVAPSVRRSAFS</sequence>
<proteinExistence type="predicted"/>
<evidence type="ECO:0000313" key="4">
    <source>
        <dbReference type="Proteomes" id="UP000490386"/>
    </source>
</evidence>
<feature type="domain" description="VanZ-like" evidence="2">
    <location>
        <begin position="91"/>
        <end position="206"/>
    </location>
</feature>
<keyword evidence="4" id="KW-1185">Reference proteome</keyword>
<evidence type="ECO:0000313" key="3">
    <source>
        <dbReference type="EMBL" id="KAB1638109.1"/>
    </source>
</evidence>
<dbReference type="Pfam" id="PF04892">
    <property type="entry name" value="VanZ"/>
    <property type="match status" value="1"/>
</dbReference>
<gene>
    <name evidence="3" type="ORF">F8O03_06765</name>
</gene>
<comment type="caution">
    <text evidence="3">The sequence shown here is derived from an EMBL/GenBank/DDBJ whole genome shotgun (WGS) entry which is preliminary data.</text>
</comment>
<reference evidence="3 4" key="1">
    <citation type="submission" date="2019-09" db="EMBL/GenBank/DDBJ databases">
        <title>Phylogeny of genus Pseudoclavibacter and closely related genus.</title>
        <authorList>
            <person name="Li Y."/>
        </authorList>
    </citation>
    <scope>NUCLEOTIDE SEQUENCE [LARGE SCALE GENOMIC DNA]</scope>
    <source>
        <strain evidence="3 4">THG-MD12</strain>
    </source>
</reference>
<accession>A0A7J5B297</accession>
<protein>
    <submittedName>
        <fullName evidence="3">VanZ family protein</fullName>
    </submittedName>
</protein>
<keyword evidence="1" id="KW-1133">Transmembrane helix</keyword>
<evidence type="ECO:0000259" key="2">
    <source>
        <dbReference type="Pfam" id="PF04892"/>
    </source>
</evidence>
<feature type="transmembrane region" description="Helical" evidence="1">
    <location>
        <begin position="138"/>
        <end position="156"/>
    </location>
</feature>
<dbReference type="InterPro" id="IPR006976">
    <property type="entry name" value="VanZ-like"/>
</dbReference>
<dbReference type="AlphaFoldDB" id="A0A7J5B297"/>
<keyword evidence="1" id="KW-0812">Transmembrane</keyword>
<keyword evidence="1" id="KW-0472">Membrane</keyword>
<dbReference type="PANTHER" id="PTHR36834">
    <property type="entry name" value="MEMBRANE PROTEIN-RELATED"/>
    <property type="match status" value="1"/>
</dbReference>
<feature type="transmembrane region" description="Helical" evidence="1">
    <location>
        <begin position="192"/>
        <end position="210"/>
    </location>
</feature>
<dbReference type="InterPro" id="IPR053150">
    <property type="entry name" value="Teicoplanin_resist-assoc"/>
</dbReference>
<feature type="transmembrane region" description="Helical" evidence="1">
    <location>
        <begin position="165"/>
        <end position="186"/>
    </location>
</feature>
<organism evidence="3 4">
    <name type="scientific">Pseudoclavibacter terrae</name>
    <dbReference type="NCBI Taxonomy" id="1530195"/>
    <lineage>
        <taxon>Bacteria</taxon>
        <taxon>Bacillati</taxon>
        <taxon>Actinomycetota</taxon>
        <taxon>Actinomycetes</taxon>
        <taxon>Micrococcales</taxon>
        <taxon>Microbacteriaceae</taxon>
        <taxon>Pseudoclavibacter</taxon>
    </lineage>
</organism>
<dbReference type="OrthoDB" id="4942035at2"/>
<dbReference type="EMBL" id="WBJX01000002">
    <property type="protein sequence ID" value="KAB1638109.1"/>
    <property type="molecule type" value="Genomic_DNA"/>
</dbReference>